<keyword evidence="4" id="KW-0238">DNA-binding</keyword>
<accession>A0ABP8I7Q4</accession>
<dbReference type="CDD" id="cd17534">
    <property type="entry name" value="REC_DC-like"/>
    <property type="match status" value="1"/>
</dbReference>
<dbReference type="Pfam" id="PF04397">
    <property type="entry name" value="LytTR"/>
    <property type="match status" value="1"/>
</dbReference>
<protein>
    <submittedName>
        <fullName evidence="4">LytTR family DNA-binding domain-containing protein</fullName>
    </submittedName>
</protein>
<dbReference type="GO" id="GO:0003677">
    <property type="term" value="F:DNA binding"/>
    <property type="evidence" value="ECO:0007669"/>
    <property type="project" value="UniProtKB-KW"/>
</dbReference>
<dbReference type="RefSeq" id="WP_345235073.1">
    <property type="nucleotide sequence ID" value="NZ_BAABGZ010000013.1"/>
</dbReference>
<dbReference type="SMART" id="SM00850">
    <property type="entry name" value="LytTR"/>
    <property type="match status" value="1"/>
</dbReference>
<dbReference type="PANTHER" id="PTHR37299:SF1">
    <property type="entry name" value="STAGE 0 SPORULATION PROTEIN A HOMOLOG"/>
    <property type="match status" value="1"/>
</dbReference>
<dbReference type="PROSITE" id="PS50110">
    <property type="entry name" value="RESPONSE_REGULATORY"/>
    <property type="match status" value="1"/>
</dbReference>
<dbReference type="InterPro" id="IPR046947">
    <property type="entry name" value="LytR-like"/>
</dbReference>
<dbReference type="SUPFAM" id="SSF52172">
    <property type="entry name" value="CheY-like"/>
    <property type="match status" value="1"/>
</dbReference>
<dbReference type="PROSITE" id="PS50930">
    <property type="entry name" value="HTH_LYTTR"/>
    <property type="match status" value="1"/>
</dbReference>
<comment type="caution">
    <text evidence="4">The sequence shown here is derived from an EMBL/GenBank/DDBJ whole genome shotgun (WGS) entry which is preliminary data.</text>
</comment>
<evidence type="ECO:0000259" key="2">
    <source>
        <dbReference type="PROSITE" id="PS50110"/>
    </source>
</evidence>
<dbReference type="Pfam" id="PF00072">
    <property type="entry name" value="Response_reg"/>
    <property type="match status" value="1"/>
</dbReference>
<feature type="domain" description="HTH LytTR-type" evidence="3">
    <location>
        <begin position="150"/>
        <end position="250"/>
    </location>
</feature>
<dbReference type="InterPro" id="IPR001789">
    <property type="entry name" value="Sig_transdc_resp-reg_receiver"/>
</dbReference>
<reference evidence="5" key="1">
    <citation type="journal article" date="2019" name="Int. J. Syst. Evol. Microbiol.">
        <title>The Global Catalogue of Microorganisms (GCM) 10K type strain sequencing project: providing services to taxonomists for standard genome sequencing and annotation.</title>
        <authorList>
            <consortium name="The Broad Institute Genomics Platform"/>
            <consortium name="The Broad Institute Genome Sequencing Center for Infectious Disease"/>
            <person name="Wu L."/>
            <person name="Ma J."/>
        </authorList>
    </citation>
    <scope>NUCLEOTIDE SEQUENCE [LARGE SCALE GENOMIC DNA]</scope>
    <source>
        <strain evidence="5">JCM 17923</strain>
    </source>
</reference>
<name>A0ABP8I7Q4_9BACT</name>
<keyword evidence="1" id="KW-0597">Phosphoprotein</keyword>
<dbReference type="Proteomes" id="UP001501153">
    <property type="component" value="Unassembled WGS sequence"/>
</dbReference>
<evidence type="ECO:0000259" key="3">
    <source>
        <dbReference type="PROSITE" id="PS50930"/>
    </source>
</evidence>
<dbReference type="Gene3D" id="2.40.50.1020">
    <property type="entry name" value="LytTr DNA-binding domain"/>
    <property type="match status" value="1"/>
</dbReference>
<evidence type="ECO:0000313" key="4">
    <source>
        <dbReference type="EMBL" id="GAA4353167.1"/>
    </source>
</evidence>
<feature type="domain" description="Response regulatory" evidence="2">
    <location>
        <begin position="7"/>
        <end position="122"/>
    </location>
</feature>
<gene>
    <name evidence="4" type="ORF">GCM10023185_13550</name>
</gene>
<dbReference type="PANTHER" id="PTHR37299">
    <property type="entry name" value="TRANSCRIPTIONAL REGULATOR-RELATED"/>
    <property type="match status" value="1"/>
</dbReference>
<sequence length="252" mass="27797">MHTEVVRILAVEDNPLQVRKLRMLLSELGYALVGVAPSAPEALALFEQHAPDVVLLDIQLDGDADGVDLALQLNERRPVPLIFVTSLQDRTTFERARAAGPFAFLSKPYDKLLLERSIELAVQHFAQGKAPAEGSGGSPEPADALLPDSLFLRENSRLVKVPYDKILWAEADGSYCHLHTAPRKHTARLTLKDLEEKLPAGRFVRTHRSYLVQAACIESLDLGEGQVWVGGQGVPVGRAYRDELLRRLNLVG</sequence>
<feature type="modified residue" description="4-aspartylphosphate" evidence="1">
    <location>
        <position position="57"/>
    </location>
</feature>
<evidence type="ECO:0000256" key="1">
    <source>
        <dbReference type="PROSITE-ProRule" id="PRU00169"/>
    </source>
</evidence>
<organism evidence="4 5">
    <name type="scientific">Hymenobacter saemangeumensis</name>
    <dbReference type="NCBI Taxonomy" id="1084522"/>
    <lineage>
        <taxon>Bacteria</taxon>
        <taxon>Pseudomonadati</taxon>
        <taxon>Bacteroidota</taxon>
        <taxon>Cytophagia</taxon>
        <taxon>Cytophagales</taxon>
        <taxon>Hymenobacteraceae</taxon>
        <taxon>Hymenobacter</taxon>
    </lineage>
</organism>
<dbReference type="EMBL" id="BAABGZ010000013">
    <property type="protein sequence ID" value="GAA4353167.1"/>
    <property type="molecule type" value="Genomic_DNA"/>
</dbReference>
<evidence type="ECO:0000313" key="5">
    <source>
        <dbReference type="Proteomes" id="UP001501153"/>
    </source>
</evidence>
<dbReference type="SMART" id="SM00448">
    <property type="entry name" value="REC"/>
    <property type="match status" value="1"/>
</dbReference>
<dbReference type="InterPro" id="IPR011006">
    <property type="entry name" value="CheY-like_superfamily"/>
</dbReference>
<dbReference type="InterPro" id="IPR007492">
    <property type="entry name" value="LytTR_DNA-bd_dom"/>
</dbReference>
<keyword evidence="5" id="KW-1185">Reference proteome</keyword>
<dbReference type="Gene3D" id="3.40.50.2300">
    <property type="match status" value="1"/>
</dbReference>
<proteinExistence type="predicted"/>